<dbReference type="Pfam" id="PF05834">
    <property type="entry name" value="Lycopene_cycl"/>
    <property type="match status" value="1"/>
</dbReference>
<evidence type="ECO:0000313" key="2">
    <source>
        <dbReference type="EMBL" id="QKW53832.1"/>
    </source>
</evidence>
<dbReference type="SUPFAM" id="SSF51905">
    <property type="entry name" value="FAD/NAD(P)-binding domain"/>
    <property type="match status" value="2"/>
</dbReference>
<proteinExistence type="predicted"/>
<dbReference type="AlphaFoldDB" id="A0A7H8NHC5"/>
<evidence type="ECO:0000313" key="3">
    <source>
        <dbReference type="Proteomes" id="UP000509303"/>
    </source>
</evidence>
<evidence type="ECO:0008006" key="4">
    <source>
        <dbReference type="Google" id="ProtNLM"/>
    </source>
</evidence>
<evidence type="ECO:0000256" key="1">
    <source>
        <dbReference type="SAM" id="MobiDB-lite"/>
    </source>
</evidence>
<dbReference type="InterPro" id="IPR036188">
    <property type="entry name" value="FAD/NAD-bd_sf"/>
</dbReference>
<dbReference type="Proteomes" id="UP000509303">
    <property type="component" value="Chromosome"/>
</dbReference>
<organism evidence="2 3">
    <name type="scientific">Streptomyces buecherae</name>
    <dbReference type="NCBI Taxonomy" id="2763006"/>
    <lineage>
        <taxon>Bacteria</taxon>
        <taxon>Bacillati</taxon>
        <taxon>Actinomycetota</taxon>
        <taxon>Actinomycetes</taxon>
        <taxon>Kitasatosporales</taxon>
        <taxon>Streptomycetaceae</taxon>
        <taxon>Streptomyces</taxon>
    </lineage>
</organism>
<protein>
    <recommendedName>
        <fullName evidence="4">Lycopene cyclase</fullName>
    </recommendedName>
</protein>
<gene>
    <name evidence="2" type="ORF">HUT08_34555</name>
</gene>
<dbReference type="EMBL" id="CP054929">
    <property type="protein sequence ID" value="QKW53832.1"/>
    <property type="molecule type" value="Genomic_DNA"/>
</dbReference>
<sequence length="187" mass="20024">MHVEPDVAIAGAGAAGLSLARRLARPPEDARRLTAVLLAAPPGPARLPPRTWCFWEAGAGPYDAVLAASWQRSRVRSGGGRTVRADIAPLRCKMSRSDALDALVGGEIAASSAAPSRSPTCRGCAREPRRRWWTCASPRCTRGSTTSAPTTCWSRSASPRRPDTWPSRCSHGASSPTRACCRPRRRP</sequence>
<accession>A0A7H8NHC5</accession>
<feature type="compositionally biased region" description="Polar residues" evidence="1">
    <location>
        <begin position="142"/>
        <end position="157"/>
    </location>
</feature>
<name>A0A7H8NHC5_9ACTN</name>
<reference evidence="2 3" key="1">
    <citation type="submission" date="2020-06" db="EMBL/GenBank/DDBJ databases">
        <title>Genome mining for natural products.</title>
        <authorList>
            <person name="Zhang B."/>
            <person name="Shi J."/>
            <person name="Ge H."/>
        </authorList>
    </citation>
    <scope>NUCLEOTIDE SEQUENCE [LARGE SCALE GENOMIC DNA]</scope>
    <source>
        <strain evidence="2 3">NA00687</strain>
    </source>
</reference>
<feature type="region of interest" description="Disordered" evidence="1">
    <location>
        <begin position="140"/>
        <end position="187"/>
    </location>
</feature>
<keyword evidence="3" id="KW-1185">Reference proteome</keyword>